<evidence type="ECO:0000256" key="3">
    <source>
        <dbReference type="ARBA" id="ARBA00022729"/>
    </source>
</evidence>
<dbReference type="InterPro" id="IPR038765">
    <property type="entry name" value="Papain-like_cys_pep_sf"/>
</dbReference>
<dbReference type="Pfam" id="PF00112">
    <property type="entry name" value="Peptidase_C1"/>
    <property type="match status" value="1"/>
</dbReference>
<keyword evidence="7" id="KW-1015">Disulfide bond</keyword>
<evidence type="ECO:0000256" key="4">
    <source>
        <dbReference type="ARBA" id="ARBA00022801"/>
    </source>
</evidence>
<keyword evidence="5" id="KW-0788">Thiol protease</keyword>
<proteinExistence type="inferred from homology"/>
<dbReference type="EMBL" id="HBUF01340608">
    <property type="protein sequence ID" value="CAG6702737.1"/>
    <property type="molecule type" value="Transcribed_RNA"/>
</dbReference>
<dbReference type="GO" id="GO:0006508">
    <property type="term" value="P:proteolysis"/>
    <property type="evidence" value="ECO:0007669"/>
    <property type="project" value="UniProtKB-KW"/>
</dbReference>
<evidence type="ECO:0000259" key="9">
    <source>
        <dbReference type="SMART" id="SM00645"/>
    </source>
</evidence>
<dbReference type="InterPro" id="IPR025661">
    <property type="entry name" value="Pept_asp_AS"/>
</dbReference>
<dbReference type="Gene3D" id="3.90.70.10">
    <property type="entry name" value="Cysteine proteinases"/>
    <property type="match status" value="1"/>
</dbReference>
<dbReference type="PROSITE" id="PS00639">
    <property type="entry name" value="THIOL_PROTEASE_HIS"/>
    <property type="match status" value="1"/>
</dbReference>
<dbReference type="PRINTS" id="PR00705">
    <property type="entry name" value="PAPAIN"/>
</dbReference>
<dbReference type="PROSITE" id="PS00139">
    <property type="entry name" value="THIOL_PROTEASE_CYS"/>
    <property type="match status" value="1"/>
</dbReference>
<dbReference type="EMBL" id="HBUF01110093">
    <property type="protein sequence ID" value="CAG6639973.1"/>
    <property type="molecule type" value="Transcribed_RNA"/>
</dbReference>
<dbReference type="SMART" id="SM00645">
    <property type="entry name" value="Pept_C1"/>
    <property type="match status" value="1"/>
</dbReference>
<dbReference type="InterPro" id="IPR013128">
    <property type="entry name" value="Peptidase_C1A"/>
</dbReference>
<dbReference type="Pfam" id="PF08127">
    <property type="entry name" value="Propeptide_C1"/>
    <property type="match status" value="1"/>
</dbReference>
<dbReference type="EMBL" id="HBUF01110095">
    <property type="protein sequence ID" value="CAG6639981.1"/>
    <property type="molecule type" value="Transcribed_RNA"/>
</dbReference>
<dbReference type="EMBL" id="HBUF01172001">
    <property type="protein sequence ID" value="CAG6653063.1"/>
    <property type="molecule type" value="Transcribed_RNA"/>
</dbReference>
<evidence type="ECO:0000313" key="10">
    <source>
        <dbReference type="EMBL" id="CAG6652817.1"/>
    </source>
</evidence>
<evidence type="ECO:0000256" key="8">
    <source>
        <dbReference type="SAM" id="SignalP"/>
    </source>
</evidence>
<dbReference type="EMBL" id="HBUF01340607">
    <property type="protein sequence ID" value="CAG6702736.1"/>
    <property type="molecule type" value="Transcribed_RNA"/>
</dbReference>
<accession>A0A8D8WA88</accession>
<dbReference type="PROSITE" id="PS00640">
    <property type="entry name" value="THIOL_PROTEASE_ASN"/>
    <property type="match status" value="1"/>
</dbReference>
<reference evidence="10" key="1">
    <citation type="submission" date="2021-05" db="EMBL/GenBank/DDBJ databases">
        <authorList>
            <person name="Alioto T."/>
            <person name="Alioto T."/>
            <person name="Gomez Garrido J."/>
        </authorList>
    </citation>
    <scope>NUCLEOTIDE SEQUENCE</scope>
</reference>
<protein>
    <submittedName>
        <fullName evidence="10">Cathepsin B</fullName>
    </submittedName>
</protein>
<dbReference type="EMBL" id="HBUF01172000">
    <property type="protein sequence ID" value="CAG6653060.1"/>
    <property type="molecule type" value="Transcribed_RNA"/>
</dbReference>
<dbReference type="SUPFAM" id="SSF54001">
    <property type="entry name" value="Cysteine proteinases"/>
    <property type="match status" value="1"/>
</dbReference>
<feature type="chain" id="PRO_5033671736" evidence="8">
    <location>
        <begin position="18"/>
        <end position="348"/>
    </location>
</feature>
<keyword evidence="6" id="KW-0865">Zymogen</keyword>
<feature type="signal peptide" evidence="8">
    <location>
        <begin position="1"/>
        <end position="17"/>
    </location>
</feature>
<comment type="similarity">
    <text evidence="1">Belongs to the peptidase C1 family.</text>
</comment>
<name>A0A8D8WA88_9HEMI</name>
<feature type="domain" description="Peptidase C1A papain C-terminal" evidence="9">
    <location>
        <begin position="93"/>
        <end position="345"/>
    </location>
</feature>
<evidence type="ECO:0000256" key="6">
    <source>
        <dbReference type="ARBA" id="ARBA00023145"/>
    </source>
</evidence>
<dbReference type="InterPro" id="IPR025660">
    <property type="entry name" value="Pept_his_AS"/>
</dbReference>
<dbReference type="GO" id="GO:0008234">
    <property type="term" value="F:cysteine-type peptidase activity"/>
    <property type="evidence" value="ECO:0007669"/>
    <property type="project" value="UniProtKB-KW"/>
</dbReference>
<keyword evidence="3 8" id="KW-0732">Signal</keyword>
<evidence type="ECO:0000256" key="1">
    <source>
        <dbReference type="ARBA" id="ARBA00008455"/>
    </source>
</evidence>
<dbReference type="EMBL" id="HBUF01110094">
    <property type="protein sequence ID" value="CAG6639977.1"/>
    <property type="molecule type" value="Transcribed_RNA"/>
</dbReference>
<dbReference type="InterPro" id="IPR012599">
    <property type="entry name" value="Propeptide_C1A"/>
</dbReference>
<sequence>MFRSLALCLGLVALCAAAKHPKSFSADDLTPGTPEFVNYINSVQSSWVAETNSLSRVPRPHLKSWMGVHPDANKPEYQLETLLEVADDDNVTVPAEFDARTQWPNCPTIKEIRDQGSCGSCWAFGAVESMSDRVCIASGGKKNVRLSADDLVSCCGVMCGFGCNGGFPNMAWRHWVKKGIVTGGAYGTNQGCRPYEIAPCEHHVNGTRPSCDASKGKTPKCVKQCQKEYDVPYKQDLSFGSKSYSVSGNENAIMKEIYTHGPVEAAFTVFDDLILYKSGVYKHVAGRALGGHAVRILGWGEDASSKEKYWLIANSWNTDWGDNGLFKILKGSDECGIENSIAAGIPKL</sequence>
<dbReference type="EMBL" id="HBUF01171909">
    <property type="protein sequence ID" value="CAG6652817.1"/>
    <property type="molecule type" value="Transcribed_RNA"/>
</dbReference>
<dbReference type="EMBL" id="HBUF01171940">
    <property type="protein sequence ID" value="CAG6652893.1"/>
    <property type="molecule type" value="Transcribed_RNA"/>
</dbReference>
<dbReference type="EMBL" id="HBUF01171978">
    <property type="protein sequence ID" value="CAG6653015.1"/>
    <property type="molecule type" value="Transcribed_RNA"/>
</dbReference>
<dbReference type="PANTHER" id="PTHR12411">
    <property type="entry name" value="CYSTEINE PROTEASE FAMILY C1-RELATED"/>
    <property type="match status" value="1"/>
</dbReference>
<organism evidence="10">
    <name type="scientific">Cacopsylla melanoneura</name>
    <dbReference type="NCBI Taxonomy" id="428564"/>
    <lineage>
        <taxon>Eukaryota</taxon>
        <taxon>Metazoa</taxon>
        <taxon>Ecdysozoa</taxon>
        <taxon>Arthropoda</taxon>
        <taxon>Hexapoda</taxon>
        <taxon>Insecta</taxon>
        <taxon>Pterygota</taxon>
        <taxon>Neoptera</taxon>
        <taxon>Paraneoptera</taxon>
        <taxon>Hemiptera</taxon>
        <taxon>Sternorrhyncha</taxon>
        <taxon>Psylloidea</taxon>
        <taxon>Psyllidae</taxon>
        <taxon>Psyllinae</taxon>
        <taxon>Cacopsylla</taxon>
    </lineage>
</organism>
<dbReference type="InterPro" id="IPR000169">
    <property type="entry name" value="Pept_cys_AS"/>
</dbReference>
<evidence type="ECO:0000256" key="7">
    <source>
        <dbReference type="ARBA" id="ARBA00023157"/>
    </source>
</evidence>
<dbReference type="EMBL" id="HBUF01172005">
    <property type="protein sequence ID" value="CAG6653074.1"/>
    <property type="molecule type" value="Transcribed_RNA"/>
</dbReference>
<dbReference type="CDD" id="cd02620">
    <property type="entry name" value="Peptidase_C1A_CathepsinB"/>
    <property type="match status" value="1"/>
</dbReference>
<evidence type="ECO:0000256" key="5">
    <source>
        <dbReference type="ARBA" id="ARBA00022807"/>
    </source>
</evidence>
<evidence type="ECO:0000256" key="2">
    <source>
        <dbReference type="ARBA" id="ARBA00022670"/>
    </source>
</evidence>
<dbReference type="EMBL" id="HBUF01110096">
    <property type="protein sequence ID" value="CAG6639984.1"/>
    <property type="molecule type" value="Transcribed_RNA"/>
</dbReference>
<dbReference type="AlphaFoldDB" id="A0A8D8WA88"/>
<keyword evidence="2" id="KW-0645">Protease</keyword>
<dbReference type="EMBL" id="HBUF01171939">
    <property type="protein sequence ID" value="CAG6652890.1"/>
    <property type="molecule type" value="Transcribed_RNA"/>
</dbReference>
<dbReference type="InterPro" id="IPR000668">
    <property type="entry name" value="Peptidase_C1A_C"/>
</dbReference>
<keyword evidence="4" id="KW-0378">Hydrolase</keyword>
<dbReference type="FunFam" id="3.90.70.10:FF:000031">
    <property type="entry name" value="Cathepsin B"/>
    <property type="match status" value="1"/>
</dbReference>